<comment type="subcellular location">
    <subcellularLocation>
        <location evidence="1 5">Cell membrane</location>
        <topology evidence="1 5">Multi-pass membrane protein</topology>
    </subcellularLocation>
</comment>
<comment type="caution">
    <text evidence="7">The sequence shown here is derived from an EMBL/GenBank/DDBJ whole genome shotgun (WGS) entry which is preliminary data.</text>
</comment>
<evidence type="ECO:0000256" key="2">
    <source>
        <dbReference type="ARBA" id="ARBA00022692"/>
    </source>
</evidence>
<feature type="transmembrane region" description="Helical" evidence="5">
    <location>
        <begin position="295"/>
        <end position="320"/>
    </location>
</feature>
<feature type="transmembrane region" description="Helical" evidence="5">
    <location>
        <begin position="37"/>
        <end position="59"/>
    </location>
</feature>
<dbReference type="PANTHER" id="PTHR43839">
    <property type="entry name" value="OPPC IN A BINDING PROTEIN-DEPENDENT TRANSPORT SYSTEM"/>
    <property type="match status" value="1"/>
</dbReference>
<feature type="transmembrane region" description="Helical" evidence="5">
    <location>
        <begin position="234"/>
        <end position="252"/>
    </location>
</feature>
<protein>
    <submittedName>
        <fullName evidence="7">ABC transporter permease</fullName>
    </submittedName>
</protein>
<dbReference type="InterPro" id="IPR000515">
    <property type="entry name" value="MetI-like"/>
</dbReference>
<dbReference type="SUPFAM" id="SSF161098">
    <property type="entry name" value="MetI-like"/>
    <property type="match status" value="1"/>
</dbReference>
<feature type="domain" description="ABC transmembrane type-1" evidence="6">
    <location>
        <begin position="168"/>
        <end position="364"/>
    </location>
</feature>
<dbReference type="Pfam" id="PF12911">
    <property type="entry name" value="OppC_N"/>
    <property type="match status" value="1"/>
</dbReference>
<sequence>MSPELKDETAAEPSSENVDAYASHRQLVWRRFRRHRLAMIGATILLTFYLAALLCEFVAPYTPNARHTDRVFAPPQTPRFIDQGGRFHWRPFVYAIGVEDRAAATSREYQVDHSIRYPLQLFVRGDAYRMWGLFNTDLHLFGAEDGYVHLLGTDSLGRDLFSRILYGARISLTIGLVGVLLTFVIGIVLGGVAGYFGGIVDNVVQRMVELLICIPQLPLWMVLSAAIPLYWPPVAVYFGITVILSFIGWTGLAREVRGKFLSLRDEDFVVCARLCGTSEMTIIRRHLLPSFMSHIIARATLAIPAMILGETALSFLGIGLRPPAVSWGVLLQDAQSFDAMALFPWLLAPAVCVVIVVLAFNMLGDGLRDAADPHAS</sequence>
<accession>A0ABV4U8L7</accession>
<keyword evidence="2 5" id="KW-0812">Transmembrane</keyword>
<evidence type="ECO:0000259" key="6">
    <source>
        <dbReference type="PROSITE" id="PS50928"/>
    </source>
</evidence>
<feature type="transmembrane region" description="Helical" evidence="5">
    <location>
        <begin position="170"/>
        <end position="196"/>
    </location>
</feature>
<dbReference type="PROSITE" id="PS50928">
    <property type="entry name" value="ABC_TM1"/>
    <property type="match status" value="1"/>
</dbReference>
<gene>
    <name evidence="7" type="ORF">ACERK3_12700</name>
</gene>
<dbReference type="InterPro" id="IPR035906">
    <property type="entry name" value="MetI-like_sf"/>
</dbReference>
<feature type="transmembrane region" description="Helical" evidence="5">
    <location>
        <begin position="340"/>
        <end position="360"/>
    </location>
</feature>
<dbReference type="Gene3D" id="1.10.3720.10">
    <property type="entry name" value="MetI-like"/>
    <property type="match status" value="1"/>
</dbReference>
<evidence type="ECO:0000256" key="3">
    <source>
        <dbReference type="ARBA" id="ARBA00022989"/>
    </source>
</evidence>
<evidence type="ECO:0000256" key="1">
    <source>
        <dbReference type="ARBA" id="ARBA00004651"/>
    </source>
</evidence>
<proteinExistence type="inferred from homology"/>
<dbReference type="Proteomes" id="UP001575105">
    <property type="component" value="Unassembled WGS sequence"/>
</dbReference>
<feature type="transmembrane region" description="Helical" evidence="5">
    <location>
        <begin position="208"/>
        <end position="228"/>
    </location>
</feature>
<evidence type="ECO:0000313" key="8">
    <source>
        <dbReference type="Proteomes" id="UP001575105"/>
    </source>
</evidence>
<dbReference type="InterPro" id="IPR025966">
    <property type="entry name" value="OppC_N"/>
</dbReference>
<dbReference type="Pfam" id="PF00528">
    <property type="entry name" value="BPD_transp_1"/>
    <property type="match status" value="1"/>
</dbReference>
<dbReference type="PANTHER" id="PTHR43839:SF3">
    <property type="entry name" value="OLIGOPEPTIDE ABC TRANSPORTER, PERMEASE PROTEIN"/>
    <property type="match status" value="1"/>
</dbReference>
<keyword evidence="5" id="KW-0813">Transport</keyword>
<dbReference type="CDD" id="cd06261">
    <property type="entry name" value="TM_PBP2"/>
    <property type="match status" value="1"/>
</dbReference>
<keyword evidence="3 5" id="KW-1133">Transmembrane helix</keyword>
<comment type="similarity">
    <text evidence="5">Belongs to the binding-protein-dependent transport system permease family.</text>
</comment>
<organism evidence="7 8">
    <name type="scientific">Natronomicrosphaera hydrolytica</name>
    <dbReference type="NCBI Taxonomy" id="3242702"/>
    <lineage>
        <taxon>Bacteria</taxon>
        <taxon>Pseudomonadati</taxon>
        <taxon>Planctomycetota</taxon>
        <taxon>Phycisphaerae</taxon>
        <taxon>Phycisphaerales</taxon>
        <taxon>Phycisphaeraceae</taxon>
        <taxon>Natronomicrosphaera</taxon>
    </lineage>
</organism>
<keyword evidence="4 5" id="KW-0472">Membrane</keyword>
<dbReference type="EMBL" id="JBGUBD010000007">
    <property type="protein sequence ID" value="MFA9479144.1"/>
    <property type="molecule type" value="Genomic_DNA"/>
</dbReference>
<dbReference type="RefSeq" id="WP_425346071.1">
    <property type="nucleotide sequence ID" value="NZ_JBGUBD010000007.1"/>
</dbReference>
<evidence type="ECO:0000256" key="5">
    <source>
        <dbReference type="RuleBase" id="RU363032"/>
    </source>
</evidence>
<evidence type="ECO:0000256" key="4">
    <source>
        <dbReference type="ARBA" id="ARBA00023136"/>
    </source>
</evidence>
<reference evidence="7 8" key="1">
    <citation type="submission" date="2024-08" db="EMBL/GenBank/DDBJ databases">
        <title>Whole-genome sequencing of halo(alkali)philic microorganisms from hypersaline lakes.</title>
        <authorList>
            <person name="Sorokin D.Y."/>
            <person name="Merkel A.Y."/>
            <person name="Messina E."/>
            <person name="Yakimov M."/>
        </authorList>
    </citation>
    <scope>NUCLEOTIDE SEQUENCE [LARGE SCALE GENOMIC DNA]</scope>
    <source>
        <strain evidence="7 8">AB-hyl4</strain>
    </source>
</reference>
<name>A0ABV4U8L7_9BACT</name>
<evidence type="ECO:0000313" key="7">
    <source>
        <dbReference type="EMBL" id="MFA9479144.1"/>
    </source>
</evidence>
<keyword evidence="8" id="KW-1185">Reference proteome</keyword>